<protein>
    <submittedName>
        <fullName evidence="1">Uncharacterized protein</fullName>
    </submittedName>
</protein>
<sequence>MNHYYHITTNQYTTFGINFNSSMNEGLVALGLFGDCNDRDIRFESRSAGLCLCFEEHGGGQVLKLYMDVSICI</sequence>
<proteinExistence type="predicted"/>
<comment type="caution">
    <text evidence="1">The sequence shown here is derived from an EMBL/GenBank/DDBJ whole genome shotgun (WGS) entry which is preliminary data.</text>
</comment>
<name>A0A821XFE8_9NEOP</name>
<reference evidence="1" key="1">
    <citation type="submission" date="2021-02" db="EMBL/GenBank/DDBJ databases">
        <authorList>
            <person name="Steward A R."/>
        </authorList>
    </citation>
    <scope>NUCLEOTIDE SEQUENCE</scope>
</reference>
<evidence type="ECO:0000313" key="2">
    <source>
        <dbReference type="Proteomes" id="UP000663880"/>
    </source>
</evidence>
<dbReference type="AlphaFoldDB" id="A0A821XFE8"/>
<organism evidence="1 2">
    <name type="scientific">Pieris macdunnoughi</name>
    <dbReference type="NCBI Taxonomy" id="345717"/>
    <lineage>
        <taxon>Eukaryota</taxon>
        <taxon>Metazoa</taxon>
        <taxon>Ecdysozoa</taxon>
        <taxon>Arthropoda</taxon>
        <taxon>Hexapoda</taxon>
        <taxon>Insecta</taxon>
        <taxon>Pterygota</taxon>
        <taxon>Neoptera</taxon>
        <taxon>Endopterygota</taxon>
        <taxon>Lepidoptera</taxon>
        <taxon>Glossata</taxon>
        <taxon>Ditrysia</taxon>
        <taxon>Papilionoidea</taxon>
        <taxon>Pieridae</taxon>
        <taxon>Pierinae</taxon>
        <taxon>Pieris</taxon>
    </lineage>
</organism>
<gene>
    <name evidence="1" type="ORF">PMACD_LOCUS14766</name>
</gene>
<accession>A0A821XFE8</accession>
<evidence type="ECO:0000313" key="1">
    <source>
        <dbReference type="EMBL" id="CAF4941500.1"/>
    </source>
</evidence>
<keyword evidence="2" id="KW-1185">Reference proteome</keyword>
<dbReference type="Proteomes" id="UP000663880">
    <property type="component" value="Unassembled WGS sequence"/>
</dbReference>
<dbReference type="EMBL" id="CAJOBZ010000067">
    <property type="protein sequence ID" value="CAF4941500.1"/>
    <property type="molecule type" value="Genomic_DNA"/>
</dbReference>